<dbReference type="RefSeq" id="WP_344115366.1">
    <property type="nucleotide sequence ID" value="NZ_BAAANE010000010.1"/>
</dbReference>
<evidence type="ECO:0000256" key="3">
    <source>
        <dbReference type="ARBA" id="ARBA00022448"/>
    </source>
</evidence>
<evidence type="ECO:0000256" key="1">
    <source>
        <dbReference type="ARBA" id="ARBA00004196"/>
    </source>
</evidence>
<dbReference type="InterPro" id="IPR006311">
    <property type="entry name" value="TAT_signal"/>
</dbReference>
<comment type="subcellular location">
    <subcellularLocation>
        <location evidence="1">Cell envelope</location>
    </subcellularLocation>
</comment>
<comment type="caution">
    <text evidence="7">The sequence shown here is derived from an EMBL/GenBank/DDBJ whole genome shotgun (WGS) entry which is preliminary data.</text>
</comment>
<keyword evidence="4 5" id="KW-0732">Signal</keyword>
<keyword evidence="8" id="KW-1185">Reference proteome</keyword>
<dbReference type="InterPro" id="IPR030678">
    <property type="entry name" value="Peptide/Ni-bd"/>
</dbReference>
<keyword evidence="3" id="KW-0813">Transport</keyword>
<comment type="similarity">
    <text evidence="2">Belongs to the bacterial solute-binding protein 5 family.</text>
</comment>
<proteinExistence type="inferred from homology"/>
<dbReference type="SUPFAM" id="SSF53850">
    <property type="entry name" value="Periplasmic binding protein-like II"/>
    <property type="match status" value="1"/>
</dbReference>
<dbReference type="PROSITE" id="PS51318">
    <property type="entry name" value="TAT"/>
    <property type="match status" value="1"/>
</dbReference>
<evidence type="ECO:0000256" key="4">
    <source>
        <dbReference type="ARBA" id="ARBA00022729"/>
    </source>
</evidence>
<feature type="domain" description="Solute-binding protein family 5" evidence="6">
    <location>
        <begin position="105"/>
        <end position="464"/>
    </location>
</feature>
<name>A0ABN2FQ48_9ACTN</name>
<dbReference type="Gene3D" id="3.40.190.10">
    <property type="entry name" value="Periplasmic binding protein-like II"/>
    <property type="match status" value="1"/>
</dbReference>
<sequence>MSLEPTYSPAVRSEEPAFFSRRSLLKAGAAGLLALGGSSVLAACTGNASGSGSGAKTSNLTVGIYQEPDSLDPAATGLAMSSMMIAHIYDPLFWWLPDGSGKNVFHPGVAKSYQVSKDAKTYTFKLRDDVDFHDGTHFDANAVKATFDHIVDPATKSRSAKGALGPYKETVVVDQYTAQVVFSEPNAAFEHEMTGIIFGMQSPAALKKYGTAIGSHPVGTGPFKFVDYVTQDHVGLEKNPNYKWGPAAFGPAGPAKLEKLSFKILLDTNARYNALRGGQVQMAMNLDPDTIATVKKTAQFKHYDMPSTGQPYGYPINVEKGPTNDLKVRQAILYAVDQKKLNESVLRGAFTPAYNVLTPTTPGYVKANDTMYAYNPAKAKSLLDEAGWVAGPDGTRSKGGQKLSLDILIQSANGFDLPTQYVVNALKEVGFTSTTKSQPFTTAAASYNQGVQNLSAIFYYDVDPFLLNNLVTTGQIKSGFNWAHYSNPAIDAAIPKANTIVDAAARTTAYEKVTTTLMDDAIFLPLWNVSGVYSGAANLADVHFGPTGYSYYHAAQFQ</sequence>
<evidence type="ECO:0000313" key="7">
    <source>
        <dbReference type="EMBL" id="GAA1656286.1"/>
    </source>
</evidence>
<dbReference type="InterPro" id="IPR000914">
    <property type="entry name" value="SBP_5_dom"/>
</dbReference>
<feature type="signal peptide" evidence="5">
    <location>
        <begin position="1"/>
        <end position="42"/>
    </location>
</feature>
<dbReference type="PIRSF" id="PIRSF002741">
    <property type="entry name" value="MppA"/>
    <property type="match status" value="1"/>
</dbReference>
<dbReference type="EMBL" id="BAAANE010000010">
    <property type="protein sequence ID" value="GAA1656286.1"/>
    <property type="molecule type" value="Genomic_DNA"/>
</dbReference>
<organism evidence="7 8">
    <name type="scientific">Kribbella alba</name>
    <dbReference type="NCBI Taxonomy" id="190197"/>
    <lineage>
        <taxon>Bacteria</taxon>
        <taxon>Bacillati</taxon>
        <taxon>Actinomycetota</taxon>
        <taxon>Actinomycetes</taxon>
        <taxon>Propionibacteriales</taxon>
        <taxon>Kribbellaceae</taxon>
        <taxon>Kribbella</taxon>
    </lineage>
</organism>
<feature type="chain" id="PRO_5047080661" evidence="5">
    <location>
        <begin position="43"/>
        <end position="558"/>
    </location>
</feature>
<dbReference type="InterPro" id="IPR039424">
    <property type="entry name" value="SBP_5"/>
</dbReference>
<accession>A0ABN2FQ48</accession>
<dbReference type="Pfam" id="PF00496">
    <property type="entry name" value="SBP_bac_5"/>
    <property type="match status" value="1"/>
</dbReference>
<evidence type="ECO:0000313" key="8">
    <source>
        <dbReference type="Proteomes" id="UP001501319"/>
    </source>
</evidence>
<evidence type="ECO:0000256" key="5">
    <source>
        <dbReference type="SAM" id="SignalP"/>
    </source>
</evidence>
<evidence type="ECO:0000256" key="2">
    <source>
        <dbReference type="ARBA" id="ARBA00005695"/>
    </source>
</evidence>
<dbReference type="Gene3D" id="3.10.105.10">
    <property type="entry name" value="Dipeptide-binding Protein, Domain 3"/>
    <property type="match status" value="1"/>
</dbReference>
<protein>
    <submittedName>
        <fullName evidence="7">ABC transporter substrate-binding protein</fullName>
    </submittedName>
</protein>
<dbReference type="PANTHER" id="PTHR30290:SF10">
    <property type="entry name" value="PERIPLASMIC OLIGOPEPTIDE-BINDING PROTEIN-RELATED"/>
    <property type="match status" value="1"/>
</dbReference>
<gene>
    <name evidence="7" type="ORF">GCM10009744_56250</name>
</gene>
<evidence type="ECO:0000259" key="6">
    <source>
        <dbReference type="Pfam" id="PF00496"/>
    </source>
</evidence>
<dbReference type="Proteomes" id="UP001501319">
    <property type="component" value="Unassembled WGS sequence"/>
</dbReference>
<dbReference type="Gene3D" id="3.90.76.10">
    <property type="entry name" value="Dipeptide-binding Protein, Domain 1"/>
    <property type="match status" value="1"/>
</dbReference>
<reference evidence="7 8" key="1">
    <citation type="journal article" date="2019" name="Int. J. Syst. Evol. Microbiol.">
        <title>The Global Catalogue of Microorganisms (GCM) 10K type strain sequencing project: providing services to taxonomists for standard genome sequencing and annotation.</title>
        <authorList>
            <consortium name="The Broad Institute Genomics Platform"/>
            <consortium name="The Broad Institute Genome Sequencing Center for Infectious Disease"/>
            <person name="Wu L."/>
            <person name="Ma J."/>
        </authorList>
    </citation>
    <scope>NUCLEOTIDE SEQUENCE [LARGE SCALE GENOMIC DNA]</scope>
    <source>
        <strain evidence="7 8">JCM 14306</strain>
    </source>
</reference>
<dbReference type="PANTHER" id="PTHR30290">
    <property type="entry name" value="PERIPLASMIC BINDING COMPONENT OF ABC TRANSPORTER"/>
    <property type="match status" value="1"/>
</dbReference>